<dbReference type="OrthoDB" id="869379at2"/>
<dbReference type="AlphaFoldDB" id="A0A1Y0I334"/>
<protein>
    <submittedName>
        <fullName evidence="1">Uncharacterized protein</fullName>
    </submittedName>
</protein>
<keyword evidence="2" id="KW-1185">Reference proteome</keyword>
<organism evidence="1 2">
    <name type="scientific">Oleiphilus messinensis</name>
    <dbReference type="NCBI Taxonomy" id="141451"/>
    <lineage>
        <taxon>Bacteria</taxon>
        <taxon>Pseudomonadati</taxon>
        <taxon>Pseudomonadota</taxon>
        <taxon>Gammaproteobacteria</taxon>
        <taxon>Oceanospirillales</taxon>
        <taxon>Oleiphilaceae</taxon>
        <taxon>Oleiphilus</taxon>
    </lineage>
</organism>
<reference evidence="1 2" key="1">
    <citation type="submission" date="2017-05" db="EMBL/GenBank/DDBJ databases">
        <title>Genomic insights into alkan degradation activity of Oleiphilus messinensis.</title>
        <authorList>
            <person name="Kozyavkin S.A."/>
            <person name="Slesarev A.I."/>
            <person name="Golyshin P.N."/>
            <person name="Korzhenkov A."/>
            <person name="Golyshina O.N."/>
            <person name="Toshchakov S.V."/>
        </authorList>
    </citation>
    <scope>NUCLEOTIDE SEQUENCE [LARGE SCALE GENOMIC DNA]</scope>
    <source>
        <strain evidence="1 2">ME102</strain>
    </source>
</reference>
<proteinExistence type="predicted"/>
<evidence type="ECO:0000313" key="1">
    <source>
        <dbReference type="EMBL" id="ARU54670.1"/>
    </source>
</evidence>
<accession>A0A1Y0I334</accession>
<sequence length="243" mass="28087">MKHVAIQSDYAKLQQSDPTLLNLKHMLDQDTFFVFGQIIDGTHQYTHYPLAIAGFSDQYKKNERVDAMFNITPNTHYGLNLPARRYQLLVMADLNRNNQFEHDEVIGQKQLEVTLEHIPNKVLGKMDIELNSPTSVVDFAAIEAPVTSDIEESIFYPAGSLRPLNDPFFSREMSTLGLYHPAAFLESSPNMFYALEEDLSYKIPVIFVHGINGSPREFSSLIENRDRSRYKPWFFYYRFHKPA</sequence>
<dbReference type="EMBL" id="CP021425">
    <property type="protein sequence ID" value="ARU54670.1"/>
    <property type="molecule type" value="Genomic_DNA"/>
</dbReference>
<name>A0A1Y0I334_9GAMM</name>
<dbReference type="KEGG" id="ome:OLMES_0567"/>
<gene>
    <name evidence="1" type="ORF">OLMES_0567</name>
</gene>
<dbReference type="Proteomes" id="UP000196027">
    <property type="component" value="Chromosome"/>
</dbReference>
<evidence type="ECO:0000313" key="2">
    <source>
        <dbReference type="Proteomes" id="UP000196027"/>
    </source>
</evidence>